<dbReference type="Proteomes" id="UP000321412">
    <property type="component" value="Unassembled WGS sequence"/>
</dbReference>
<evidence type="ECO:0000313" key="1">
    <source>
        <dbReference type="EMBL" id="TXD34415.1"/>
    </source>
</evidence>
<dbReference type="InterPro" id="IPR010287">
    <property type="entry name" value="DUF892_YciF-like"/>
</dbReference>
<dbReference type="InterPro" id="IPR012347">
    <property type="entry name" value="Ferritin-like"/>
</dbReference>
<proteinExistence type="predicted"/>
<dbReference type="PANTHER" id="PTHR30565:SF9">
    <property type="entry name" value="PROTEIN YCIF"/>
    <property type="match status" value="1"/>
</dbReference>
<keyword evidence="2" id="KW-1185">Reference proteome</keyword>
<organism evidence="1 2">
    <name type="scientific">Lujinxingia vulgaris</name>
    <dbReference type="NCBI Taxonomy" id="2600176"/>
    <lineage>
        <taxon>Bacteria</taxon>
        <taxon>Deltaproteobacteria</taxon>
        <taxon>Bradymonadales</taxon>
        <taxon>Lujinxingiaceae</taxon>
        <taxon>Lujinxingia</taxon>
    </lineage>
</organism>
<reference evidence="1 2" key="1">
    <citation type="submission" date="2019-08" db="EMBL/GenBank/DDBJ databases">
        <title>Bradymonadales sp. TMQ4.</title>
        <authorList>
            <person name="Liang Q."/>
        </authorList>
    </citation>
    <scope>NUCLEOTIDE SEQUENCE [LARGE SCALE GENOMIC DNA]</scope>
    <source>
        <strain evidence="1 2">TMQ4</strain>
    </source>
</reference>
<accession>A0A5C6X6N2</accession>
<dbReference type="EMBL" id="VOSM01000013">
    <property type="protein sequence ID" value="TXD34415.1"/>
    <property type="molecule type" value="Genomic_DNA"/>
</dbReference>
<dbReference type="InterPro" id="IPR009078">
    <property type="entry name" value="Ferritin-like_SF"/>
</dbReference>
<dbReference type="InterPro" id="IPR047114">
    <property type="entry name" value="YciF"/>
</dbReference>
<dbReference type="SUPFAM" id="SSF47240">
    <property type="entry name" value="Ferritin-like"/>
    <property type="match status" value="1"/>
</dbReference>
<comment type="caution">
    <text evidence="1">The sequence shown here is derived from an EMBL/GenBank/DDBJ whole genome shotgun (WGS) entry which is preliminary data.</text>
</comment>
<dbReference type="PANTHER" id="PTHR30565">
    <property type="entry name" value="PROTEIN YCIF"/>
    <property type="match status" value="1"/>
</dbReference>
<dbReference type="Pfam" id="PF05974">
    <property type="entry name" value="DUF892"/>
    <property type="match status" value="1"/>
</dbReference>
<evidence type="ECO:0000313" key="2">
    <source>
        <dbReference type="Proteomes" id="UP000321412"/>
    </source>
</evidence>
<sequence length="275" mass="30395">MSDPRLSILPGGDQPSVEHFTPEMSDPRLSILPGGDQPSVEHCVVPLRPCATTSAHELRSSSRRPAHHIRAGAQSVWWARSVPTFNADPRQRVFVDEATSFEDVSTGGIMSTDHHRQLLIKWLEGAYTLEKTLSKALAQQAKHAREFPELQARLHEHTRETKRHCELVKHCLEDLGSDAPELRAKASSFAGAAQAGFTGFLDNTFVKDTLIGAASEELEISMYQAIIALAEKLGEDEIASICSDILEDERAMLTFFNDNLPQMIRAGVENNMLQG</sequence>
<dbReference type="OrthoDB" id="7273732at2"/>
<dbReference type="Gene3D" id="1.20.1260.10">
    <property type="match status" value="1"/>
</dbReference>
<protein>
    <submittedName>
        <fullName evidence="1">DUF892 family protein</fullName>
    </submittedName>
</protein>
<gene>
    <name evidence="1" type="ORF">FRC98_18555</name>
</gene>
<dbReference type="AlphaFoldDB" id="A0A5C6X6N2"/>
<name>A0A5C6X6N2_9DELT</name>